<dbReference type="HOGENOM" id="CLU_144861_0_0_12"/>
<dbReference type="OrthoDB" id="350656at2"/>
<dbReference type="KEGG" id="tsu:Tresu_1254"/>
<name>F2NRS6_TRES6</name>
<dbReference type="RefSeq" id="WP_013701449.1">
    <property type="nucleotide sequence ID" value="NC_015385.1"/>
</dbReference>
<feature type="domain" description="DZANK-type" evidence="2">
    <location>
        <begin position="11"/>
        <end position="56"/>
    </location>
</feature>
<evidence type="ECO:0000313" key="4">
    <source>
        <dbReference type="Proteomes" id="UP000006852"/>
    </source>
</evidence>
<dbReference type="InterPro" id="IPR025874">
    <property type="entry name" value="DZR"/>
</dbReference>
<reference evidence="3 4" key="1">
    <citation type="journal article" date="2011" name="Stand. Genomic Sci.">
        <title>Complete genome sequence of Treponema succinifaciens type strain (6091).</title>
        <authorList>
            <person name="Han C."/>
            <person name="Gronow S."/>
            <person name="Teshima H."/>
            <person name="Lapidus A."/>
            <person name="Nolan M."/>
            <person name="Lucas S."/>
            <person name="Hammon N."/>
            <person name="Deshpande S."/>
            <person name="Cheng J.F."/>
            <person name="Zeytun A."/>
            <person name="Tapia R."/>
            <person name="Goodwin L."/>
            <person name="Pitluck S."/>
            <person name="Liolios K."/>
            <person name="Pagani I."/>
            <person name="Ivanova N."/>
            <person name="Mavromatis K."/>
            <person name="Mikhailova N."/>
            <person name="Huntemann M."/>
            <person name="Pati A."/>
            <person name="Chen A."/>
            <person name="Palaniappan K."/>
            <person name="Land M."/>
            <person name="Hauser L."/>
            <person name="Brambilla E.M."/>
            <person name="Rohde M."/>
            <person name="Goker M."/>
            <person name="Woyke T."/>
            <person name="Bristow J."/>
            <person name="Eisen J.A."/>
            <person name="Markowitz V."/>
            <person name="Hugenholtz P."/>
            <person name="Kyrpides N.C."/>
            <person name="Klenk H.P."/>
            <person name="Detter J.C."/>
        </authorList>
    </citation>
    <scope>NUCLEOTIDE SEQUENCE [LARGE SCALE GENOMIC DNA]</scope>
    <source>
        <strain evidence="4">ATCC 33096 / DSM 2489 / 6091</strain>
    </source>
</reference>
<dbReference type="Proteomes" id="UP000006852">
    <property type="component" value="Chromosome"/>
</dbReference>
<dbReference type="GeneID" id="302998415"/>
<keyword evidence="1" id="KW-1133">Transmembrane helix</keyword>
<keyword evidence="1" id="KW-0812">Transmembrane</keyword>
<evidence type="ECO:0000259" key="2">
    <source>
        <dbReference type="Pfam" id="PF12773"/>
    </source>
</evidence>
<proteinExistence type="predicted"/>
<gene>
    <name evidence="3" type="ordered locus">Tresu_1254</name>
</gene>
<evidence type="ECO:0000256" key="1">
    <source>
        <dbReference type="SAM" id="Phobius"/>
    </source>
</evidence>
<dbReference type="EMBL" id="CP002631">
    <property type="protein sequence ID" value="AEB14162.1"/>
    <property type="molecule type" value="Genomic_DNA"/>
</dbReference>
<organism evidence="3 4">
    <name type="scientific">Treponema succinifaciens (strain ATCC 33096 / DSM 2489 / 6091)</name>
    <dbReference type="NCBI Taxonomy" id="869209"/>
    <lineage>
        <taxon>Bacteria</taxon>
        <taxon>Pseudomonadati</taxon>
        <taxon>Spirochaetota</taxon>
        <taxon>Spirochaetia</taxon>
        <taxon>Spirochaetales</taxon>
        <taxon>Treponemataceae</taxon>
        <taxon>Treponema</taxon>
    </lineage>
</organism>
<dbReference type="AlphaFoldDB" id="F2NRS6"/>
<keyword evidence="1" id="KW-0472">Membrane</keyword>
<protein>
    <recommendedName>
        <fullName evidence="2">DZANK-type domain-containing protein</fullName>
    </recommendedName>
</protein>
<keyword evidence="4" id="KW-1185">Reference proteome</keyword>
<reference evidence="4" key="2">
    <citation type="submission" date="2011-04" db="EMBL/GenBank/DDBJ databases">
        <title>The complete genome of chromosome of Treponema succinifaciens DSM 2489.</title>
        <authorList>
            <person name="Lucas S."/>
            <person name="Copeland A."/>
            <person name="Lapidus A."/>
            <person name="Bruce D."/>
            <person name="Goodwin L."/>
            <person name="Pitluck S."/>
            <person name="Peters L."/>
            <person name="Kyrpides N."/>
            <person name="Mavromatis K."/>
            <person name="Ivanova N."/>
            <person name="Ovchinnikova G."/>
            <person name="Teshima H."/>
            <person name="Detter J.C."/>
            <person name="Tapia R."/>
            <person name="Han C."/>
            <person name="Land M."/>
            <person name="Hauser L."/>
            <person name="Markowitz V."/>
            <person name="Cheng J.-F."/>
            <person name="Hugenholtz P."/>
            <person name="Woyke T."/>
            <person name="Wu D."/>
            <person name="Gronow S."/>
            <person name="Wellnitz S."/>
            <person name="Brambilla E."/>
            <person name="Klenk H.-P."/>
            <person name="Eisen J.A."/>
        </authorList>
    </citation>
    <scope>NUCLEOTIDE SEQUENCE [LARGE SCALE GENOMIC DNA]</scope>
    <source>
        <strain evidence="4">ATCC 33096 / DSM 2489 / 6091</strain>
    </source>
</reference>
<sequence length="129" mass="14348">MAEAKRAKYFCEGCGSEVAPNAKFCPKCGRFFAAVRCPNCGHIGTVRNFLKGCPACHYAVTQEELYGISESGKDSEKKQLSRKSRKKIKKAFKIHESSIFSDDVPAWLFVASIIALIVIFAVLFMRCKS</sequence>
<evidence type="ECO:0000313" key="3">
    <source>
        <dbReference type="EMBL" id="AEB14162.1"/>
    </source>
</evidence>
<dbReference type="STRING" id="869209.Tresu_1254"/>
<accession>F2NRS6</accession>
<feature type="transmembrane region" description="Helical" evidence="1">
    <location>
        <begin position="106"/>
        <end position="125"/>
    </location>
</feature>
<dbReference type="Pfam" id="PF12773">
    <property type="entry name" value="DZR"/>
    <property type="match status" value="1"/>
</dbReference>
<dbReference type="eggNOG" id="COG1933">
    <property type="taxonomic scope" value="Bacteria"/>
</dbReference>